<dbReference type="Gene3D" id="3.40.50.2300">
    <property type="match status" value="1"/>
</dbReference>
<dbReference type="PROSITE" id="PS51100">
    <property type="entry name" value="PTS_EIIB_TYPE_3"/>
    <property type="match status" value="1"/>
</dbReference>
<dbReference type="Pfam" id="PF02302">
    <property type="entry name" value="PTS_IIB"/>
    <property type="match status" value="1"/>
</dbReference>
<keyword evidence="2" id="KW-0597">Phosphoprotein</keyword>
<evidence type="ECO:0000256" key="3">
    <source>
        <dbReference type="ARBA" id="ARBA00022597"/>
    </source>
</evidence>
<keyword evidence="3" id="KW-0762">Sugar transport</keyword>
<dbReference type="OrthoDB" id="2189535at2"/>
<evidence type="ECO:0000259" key="8">
    <source>
        <dbReference type="PROSITE" id="PS51100"/>
    </source>
</evidence>
<dbReference type="PANTHER" id="PTHR34581:SF2">
    <property type="entry name" value="PTS SYSTEM N,N'-DIACETYLCHITOBIOSE-SPECIFIC EIIB COMPONENT"/>
    <property type="match status" value="1"/>
</dbReference>
<evidence type="ECO:0000256" key="7">
    <source>
        <dbReference type="PROSITE-ProRule" id="PRU00423"/>
    </source>
</evidence>
<dbReference type="RefSeq" id="WP_016185769.1">
    <property type="nucleotide sequence ID" value="NZ_ASWO01000005.1"/>
</dbReference>
<evidence type="ECO:0000256" key="4">
    <source>
        <dbReference type="ARBA" id="ARBA00022679"/>
    </source>
</evidence>
<sequence>MKKTILLVCTTGLTTNILVAKMQKLIFANDLPLELIAVPATELEREFAQYHADALLLSPQVRYLRPVVEKLVQDQQIPYEVINMAAYGMMDEVRILNSACTLLE</sequence>
<evidence type="ECO:0000256" key="5">
    <source>
        <dbReference type="ARBA" id="ARBA00022683"/>
    </source>
</evidence>
<evidence type="ECO:0000313" key="10">
    <source>
        <dbReference type="Proteomes" id="UP000015961"/>
    </source>
</evidence>
<dbReference type="GO" id="GO:0008982">
    <property type="term" value="F:protein-N(PI)-phosphohistidine-sugar phosphotransferase activity"/>
    <property type="evidence" value="ECO:0007669"/>
    <property type="project" value="InterPro"/>
</dbReference>
<dbReference type="InterPro" id="IPR036095">
    <property type="entry name" value="PTS_EIIB-like_sf"/>
</dbReference>
<comment type="caution">
    <text evidence="9">The sequence shown here is derived from an EMBL/GenBank/DDBJ whole genome shotgun (WGS) entry which is preliminary data.</text>
</comment>
<dbReference type="AlphaFoldDB" id="S0L453"/>
<evidence type="ECO:0000256" key="6">
    <source>
        <dbReference type="ARBA" id="ARBA00022777"/>
    </source>
</evidence>
<evidence type="ECO:0000256" key="2">
    <source>
        <dbReference type="ARBA" id="ARBA00022553"/>
    </source>
</evidence>
<dbReference type="PATRIC" id="fig|1140003.3.peg.1275"/>
<proteinExistence type="predicted"/>
<dbReference type="CDD" id="cd05564">
    <property type="entry name" value="PTS_IIB_chitobiose_lichenan"/>
    <property type="match status" value="1"/>
</dbReference>
<dbReference type="SUPFAM" id="SSF52794">
    <property type="entry name" value="PTS system IIB component-like"/>
    <property type="match status" value="1"/>
</dbReference>
<keyword evidence="4" id="KW-0808">Transferase</keyword>
<keyword evidence="6" id="KW-0418">Kinase</keyword>
<name>S0L453_9ENTE</name>
<protein>
    <recommendedName>
        <fullName evidence="8">PTS EIIB type-3 domain-containing protein</fullName>
    </recommendedName>
</protein>
<dbReference type="EMBL" id="ASWO01000005">
    <property type="protein sequence ID" value="EOT83637.1"/>
    <property type="molecule type" value="Genomic_DNA"/>
</dbReference>
<dbReference type="eggNOG" id="COG1440">
    <property type="taxonomic scope" value="Bacteria"/>
</dbReference>
<dbReference type="InterPro" id="IPR051819">
    <property type="entry name" value="PTS_sugar-specific_EIIB"/>
</dbReference>
<dbReference type="InterPro" id="IPR013012">
    <property type="entry name" value="PTS_EIIB_3"/>
</dbReference>
<feature type="modified residue" description="Phosphocysteine; by EIIA" evidence="7">
    <location>
        <position position="9"/>
    </location>
</feature>
<keyword evidence="5" id="KW-0598">Phosphotransferase system</keyword>
<accession>S0L453</accession>
<dbReference type="PANTHER" id="PTHR34581">
    <property type="entry name" value="PTS SYSTEM N,N'-DIACETYLCHITOBIOSE-SPECIFIC EIIB COMPONENT"/>
    <property type="match status" value="1"/>
</dbReference>
<evidence type="ECO:0000256" key="1">
    <source>
        <dbReference type="ARBA" id="ARBA00022448"/>
    </source>
</evidence>
<reference evidence="9 10" key="1">
    <citation type="submission" date="2013-03" db="EMBL/GenBank/DDBJ databases">
        <title>The Genome Sequence of Enterococcus sulfureus ATCC_49903 (PacBio/Illumina hybrid assembly).</title>
        <authorList>
            <consortium name="The Broad Institute Genomics Platform"/>
            <consortium name="The Broad Institute Genome Sequencing Center for Infectious Disease"/>
            <person name="Earl A."/>
            <person name="Russ C."/>
            <person name="Gilmore M."/>
            <person name="Surin D."/>
            <person name="Walker B."/>
            <person name="Young S."/>
            <person name="Zeng Q."/>
            <person name="Gargeya S."/>
            <person name="Fitzgerald M."/>
            <person name="Haas B."/>
            <person name="Abouelleil A."/>
            <person name="Allen A.W."/>
            <person name="Alvarado L."/>
            <person name="Arachchi H.M."/>
            <person name="Berlin A.M."/>
            <person name="Chapman S.B."/>
            <person name="Gainer-Dewar J."/>
            <person name="Goldberg J."/>
            <person name="Griggs A."/>
            <person name="Gujja S."/>
            <person name="Hansen M."/>
            <person name="Howarth C."/>
            <person name="Imamovic A."/>
            <person name="Ireland A."/>
            <person name="Larimer J."/>
            <person name="McCowan C."/>
            <person name="Murphy C."/>
            <person name="Pearson M."/>
            <person name="Poon T.W."/>
            <person name="Priest M."/>
            <person name="Roberts A."/>
            <person name="Saif S."/>
            <person name="Shea T."/>
            <person name="Sisk P."/>
            <person name="Sykes S."/>
            <person name="Wortman J."/>
            <person name="Nusbaum C."/>
            <person name="Birren B."/>
        </authorList>
    </citation>
    <scope>NUCLEOTIDE SEQUENCE [LARGE SCALE GENOMIC DNA]</scope>
    <source>
        <strain evidence="9 10">ATCC 49903</strain>
    </source>
</reference>
<dbReference type="Proteomes" id="UP000015961">
    <property type="component" value="Unassembled WGS sequence"/>
</dbReference>
<dbReference type="GO" id="GO:0016301">
    <property type="term" value="F:kinase activity"/>
    <property type="evidence" value="ECO:0007669"/>
    <property type="project" value="UniProtKB-KW"/>
</dbReference>
<organism evidence="9 10">
    <name type="scientific">Enterococcus sulfureus ATCC 49903</name>
    <dbReference type="NCBI Taxonomy" id="1140003"/>
    <lineage>
        <taxon>Bacteria</taxon>
        <taxon>Bacillati</taxon>
        <taxon>Bacillota</taxon>
        <taxon>Bacilli</taxon>
        <taxon>Lactobacillales</taxon>
        <taxon>Enterococcaceae</taxon>
        <taxon>Enterococcus</taxon>
    </lineage>
</organism>
<dbReference type="InterPro" id="IPR003501">
    <property type="entry name" value="PTS_EIIB_2/3"/>
</dbReference>
<evidence type="ECO:0000313" key="9">
    <source>
        <dbReference type="EMBL" id="EOT83637.1"/>
    </source>
</evidence>
<keyword evidence="10" id="KW-1185">Reference proteome</keyword>
<gene>
    <name evidence="9" type="ORF">I573_01362</name>
</gene>
<keyword evidence="1" id="KW-0813">Transport</keyword>
<dbReference type="GO" id="GO:0009401">
    <property type="term" value="P:phosphoenolpyruvate-dependent sugar phosphotransferase system"/>
    <property type="evidence" value="ECO:0007669"/>
    <property type="project" value="UniProtKB-KW"/>
</dbReference>
<feature type="domain" description="PTS EIIB type-3" evidence="8">
    <location>
        <begin position="2"/>
        <end position="104"/>
    </location>
</feature>
<dbReference type="STRING" id="1140003.OMY_01318"/>